<keyword evidence="3" id="KW-1185">Reference proteome</keyword>
<dbReference type="EMBL" id="JAFCLK010000004">
    <property type="protein sequence ID" value="MBR1135282.1"/>
    <property type="molecule type" value="Genomic_DNA"/>
</dbReference>
<gene>
    <name evidence="2" type="ORF">JQ619_05865</name>
</gene>
<dbReference type="InterPro" id="IPR006016">
    <property type="entry name" value="UspA"/>
</dbReference>
<reference evidence="3" key="1">
    <citation type="journal article" date="2021" name="ISME J.">
        <title>Evolutionary origin and ecological implication of a unique nif island in free-living Bradyrhizobium lineages.</title>
        <authorList>
            <person name="Tao J."/>
        </authorList>
    </citation>
    <scope>NUCLEOTIDE SEQUENCE [LARGE SCALE GENOMIC DNA]</scope>
    <source>
        <strain evidence="3">SZCCT0094</strain>
    </source>
</reference>
<dbReference type="Pfam" id="PF00582">
    <property type="entry name" value="Usp"/>
    <property type="match status" value="1"/>
</dbReference>
<dbReference type="SUPFAM" id="SSF52402">
    <property type="entry name" value="Adenine nucleotide alpha hydrolases-like"/>
    <property type="match status" value="1"/>
</dbReference>
<proteinExistence type="predicted"/>
<protein>
    <submittedName>
        <fullName evidence="2">Universal stress protein</fullName>
    </submittedName>
</protein>
<organism evidence="2 3">
    <name type="scientific">Bradyrhizobium denitrificans</name>
    <dbReference type="NCBI Taxonomy" id="2734912"/>
    <lineage>
        <taxon>Bacteria</taxon>
        <taxon>Pseudomonadati</taxon>
        <taxon>Pseudomonadota</taxon>
        <taxon>Alphaproteobacteria</taxon>
        <taxon>Hyphomicrobiales</taxon>
        <taxon>Nitrobacteraceae</taxon>
        <taxon>Bradyrhizobium</taxon>
    </lineage>
</organism>
<dbReference type="RefSeq" id="WP_172239034.1">
    <property type="nucleotide sequence ID" value="NZ_JABFDP010000020.1"/>
</dbReference>
<comment type="caution">
    <text evidence="2">The sequence shown here is derived from an EMBL/GenBank/DDBJ whole genome shotgun (WGS) entry which is preliminary data.</text>
</comment>
<name>A0ABS5G1W8_9BRAD</name>
<dbReference type="InterPro" id="IPR014729">
    <property type="entry name" value="Rossmann-like_a/b/a_fold"/>
</dbReference>
<feature type="domain" description="UspA" evidence="1">
    <location>
        <begin position="13"/>
        <end position="57"/>
    </location>
</feature>
<dbReference type="Proteomes" id="UP001314635">
    <property type="component" value="Unassembled WGS sequence"/>
</dbReference>
<accession>A0ABS5G1W8</accession>
<evidence type="ECO:0000259" key="1">
    <source>
        <dbReference type="Pfam" id="PF00582"/>
    </source>
</evidence>
<dbReference type="Gene3D" id="3.40.50.620">
    <property type="entry name" value="HUPs"/>
    <property type="match status" value="1"/>
</dbReference>
<evidence type="ECO:0000313" key="3">
    <source>
        <dbReference type="Proteomes" id="UP001314635"/>
    </source>
</evidence>
<sequence length="59" mass="6633">MCCNVEMDNGNAMKAYVKSHQTDLLVMGAYRHSRLQEFIMGGATYAVLGHPPCWVMMSH</sequence>
<evidence type="ECO:0000313" key="2">
    <source>
        <dbReference type="EMBL" id="MBR1135282.1"/>
    </source>
</evidence>
<dbReference type="CDD" id="cd00293">
    <property type="entry name" value="USP-like"/>
    <property type="match status" value="1"/>
</dbReference>